<accession>A0AAU6W3A5</accession>
<evidence type="ECO:0000256" key="6">
    <source>
        <dbReference type="ARBA" id="ARBA00022840"/>
    </source>
</evidence>
<keyword evidence="5" id="KW-0547">Nucleotide-binding</keyword>
<evidence type="ECO:0000256" key="2">
    <source>
        <dbReference type="ARBA" id="ARBA00001946"/>
    </source>
</evidence>
<feature type="domain" description="Topo IIA-type catalytic" evidence="12">
    <location>
        <begin position="23"/>
        <end position="440"/>
    </location>
</feature>
<feature type="active site" description="O-(5'-phospho-DNA)-tyrosine intermediate" evidence="10">
    <location>
        <position position="109"/>
    </location>
</feature>
<comment type="similarity">
    <text evidence="3">Belongs to the type II topoisomerase family.</text>
</comment>
<proteinExistence type="inferred from homology"/>
<dbReference type="Gene3D" id="1.10.268.10">
    <property type="entry name" value="Topoisomerase, domain 3"/>
    <property type="match status" value="1"/>
</dbReference>
<keyword evidence="6" id="KW-0067">ATP-binding</keyword>
<dbReference type="Pfam" id="PF00521">
    <property type="entry name" value="DNA_topoisoIV"/>
    <property type="match status" value="1"/>
</dbReference>
<dbReference type="Gene3D" id="3.90.199.10">
    <property type="entry name" value="Topoisomerase II, domain 5"/>
    <property type="match status" value="1"/>
</dbReference>
<dbReference type="GO" id="GO:0006265">
    <property type="term" value="P:DNA topological change"/>
    <property type="evidence" value="ECO:0007669"/>
    <property type="project" value="UniProtKB-UniRule"/>
</dbReference>
<dbReference type="GO" id="GO:0005524">
    <property type="term" value="F:ATP binding"/>
    <property type="evidence" value="ECO:0007669"/>
    <property type="project" value="UniProtKB-KW"/>
</dbReference>
<evidence type="ECO:0000256" key="4">
    <source>
        <dbReference type="ARBA" id="ARBA00012895"/>
    </source>
</evidence>
<evidence type="ECO:0000256" key="7">
    <source>
        <dbReference type="ARBA" id="ARBA00023029"/>
    </source>
</evidence>
<sequence length="444" mass="50607">MRFSDFAKTDLRDFSIYACTRTIPSIIDGLKVPQRKALFGVLHHGGQTTVARMSNHASEVTSFTHGEENMGDTMVNMGKDYAGSNNMPLIQKAGQYGTRLDNEPSAHRYIKASIHKKNYDLLFSKDDEPLLQRLFQEEQWVEPMYYLPCLPLCLINGASGIGVGYGTNILQHSVTDVLRAVREVIAGGKVKTPLIPHLEGYKGRITRALGTDQIEIRGEIEVVDRTTLRITEVPPKWDRKKYRAQLNNLMKKEFAPGHMWVRSYTNNSKDDKGWDIVVKVPMAVTQLGNDALLEAFKLIERNTQNVVLWDVNGSIKSYPNVEAVVEEFVPFRIAKYAERKISMLKILRADMAWNDLKVRFIQYWNDHSQTLVKLPRAGWLKELTDNLSCTQAEADKLLEMNISSLTKERLESLVKANEKMYGSIQELEQTAPAQIWVNDLKQFK</sequence>
<keyword evidence="8 10" id="KW-0238">DNA-binding</keyword>
<evidence type="ECO:0000256" key="5">
    <source>
        <dbReference type="ARBA" id="ARBA00022741"/>
    </source>
</evidence>
<keyword evidence="7 10" id="KW-0799">Topoisomerase</keyword>
<dbReference type="SUPFAM" id="SSF56719">
    <property type="entry name" value="Type II DNA topoisomerase"/>
    <property type="match status" value="1"/>
</dbReference>
<dbReference type="InterPro" id="IPR013758">
    <property type="entry name" value="Topo_IIA_A/C_ab"/>
</dbReference>
<gene>
    <name evidence="13" type="ORF">Cygsa01_00026</name>
</gene>
<evidence type="ECO:0000256" key="9">
    <source>
        <dbReference type="ARBA" id="ARBA00023235"/>
    </source>
</evidence>
<dbReference type="GO" id="GO:0000819">
    <property type="term" value="P:sister chromatid segregation"/>
    <property type="evidence" value="ECO:0007669"/>
    <property type="project" value="TreeGrafter"/>
</dbReference>
<keyword evidence="9 10" id="KW-0413">Isomerase</keyword>
<protein>
    <recommendedName>
        <fullName evidence="4">DNA topoisomerase (ATP-hydrolyzing)</fullName>
        <ecNumber evidence="4">5.6.2.2</ecNumber>
    </recommendedName>
</protein>
<dbReference type="InterPro" id="IPR013757">
    <property type="entry name" value="Topo_IIA_A_a_sf"/>
</dbReference>
<evidence type="ECO:0000256" key="10">
    <source>
        <dbReference type="PROSITE-ProRule" id="PRU01384"/>
    </source>
</evidence>
<keyword evidence="11" id="KW-0175">Coiled coil</keyword>
<dbReference type="SMART" id="SM00434">
    <property type="entry name" value="TOP4c"/>
    <property type="match status" value="1"/>
</dbReference>
<comment type="cofactor">
    <cofactor evidence="2">
        <name>Mg(2+)</name>
        <dbReference type="ChEBI" id="CHEBI:18420"/>
    </cofactor>
</comment>
<dbReference type="InterPro" id="IPR002205">
    <property type="entry name" value="Topo_IIA_dom_A"/>
</dbReference>
<evidence type="ECO:0000256" key="11">
    <source>
        <dbReference type="SAM" id="Coils"/>
    </source>
</evidence>
<name>A0AAU6W3A5_9VIRU</name>
<dbReference type="PRINTS" id="PR01158">
    <property type="entry name" value="TOPISMRASEII"/>
</dbReference>
<dbReference type="InterPro" id="IPR050634">
    <property type="entry name" value="DNA_Topoisomerase_II"/>
</dbReference>
<dbReference type="InterPro" id="IPR001154">
    <property type="entry name" value="TopoII_euk"/>
</dbReference>
<dbReference type="PROSITE" id="PS52040">
    <property type="entry name" value="TOPO_IIA"/>
    <property type="match status" value="1"/>
</dbReference>
<dbReference type="GO" id="GO:0003918">
    <property type="term" value="F:DNA topoisomerase type II (double strand cut, ATP-hydrolyzing) activity"/>
    <property type="evidence" value="ECO:0007669"/>
    <property type="project" value="UniProtKB-EC"/>
</dbReference>
<feature type="coiled-coil region" evidence="11">
    <location>
        <begin position="380"/>
        <end position="430"/>
    </location>
</feature>
<dbReference type="GO" id="GO:0003677">
    <property type="term" value="F:DNA binding"/>
    <property type="evidence" value="ECO:0007669"/>
    <property type="project" value="UniProtKB-UniRule"/>
</dbReference>
<organism evidence="13">
    <name type="scientific">Pseudomonas phage Cygsa01</name>
    <dbReference type="NCBI Taxonomy" id="3138529"/>
    <lineage>
        <taxon>Viruses</taxon>
    </lineage>
</organism>
<dbReference type="Gene3D" id="3.30.1360.40">
    <property type="match status" value="1"/>
</dbReference>
<comment type="catalytic activity">
    <reaction evidence="1 10">
        <text>ATP-dependent breakage, passage and rejoining of double-stranded DNA.</text>
        <dbReference type="EC" id="5.6.2.2"/>
    </reaction>
</comment>
<dbReference type="InterPro" id="IPR013760">
    <property type="entry name" value="Topo_IIA-like_dom_sf"/>
</dbReference>
<evidence type="ECO:0000313" key="13">
    <source>
        <dbReference type="EMBL" id="XAI71072.1"/>
    </source>
</evidence>
<dbReference type="PANTHER" id="PTHR10169:SF38">
    <property type="entry name" value="DNA TOPOISOMERASE 2"/>
    <property type="match status" value="1"/>
</dbReference>
<reference evidence="13" key="1">
    <citation type="journal article" date="2024" name="J. Gen. Virol.">
        <title>Novel phages of Pseudomonas syringae unveil numerous potential auxiliary metabolic genes.</title>
        <authorList>
            <person name="Feltin C."/>
            <person name="Garneau J.R."/>
            <person name="Morris C.E."/>
            <person name="Berard A."/>
            <person name="Torres-Barcelo C."/>
        </authorList>
    </citation>
    <scope>NUCLEOTIDE SEQUENCE</scope>
</reference>
<evidence type="ECO:0000259" key="12">
    <source>
        <dbReference type="PROSITE" id="PS52040"/>
    </source>
</evidence>
<dbReference type="PANTHER" id="PTHR10169">
    <property type="entry name" value="DNA TOPOISOMERASE/GYRASE"/>
    <property type="match status" value="1"/>
</dbReference>
<dbReference type="EMBL" id="PP179332">
    <property type="protein sequence ID" value="XAI71072.1"/>
    <property type="molecule type" value="Genomic_DNA"/>
</dbReference>
<dbReference type="EC" id="5.6.2.2" evidence="4"/>
<evidence type="ECO:0000256" key="1">
    <source>
        <dbReference type="ARBA" id="ARBA00000185"/>
    </source>
</evidence>
<evidence type="ECO:0000256" key="3">
    <source>
        <dbReference type="ARBA" id="ARBA00011080"/>
    </source>
</evidence>
<evidence type="ECO:0000256" key="8">
    <source>
        <dbReference type="ARBA" id="ARBA00023125"/>
    </source>
</evidence>